<dbReference type="InterPro" id="IPR029865">
    <property type="entry name" value="KIAA0319-like"/>
</dbReference>
<feature type="domain" description="PKD/Chitinase" evidence="2">
    <location>
        <begin position="832"/>
        <end position="919"/>
    </location>
</feature>
<name>A0ABT6RI88_9BACT</name>
<dbReference type="CDD" id="cd00146">
    <property type="entry name" value="PKD"/>
    <property type="match status" value="1"/>
</dbReference>
<keyword evidence="1" id="KW-0732">Signal</keyword>
<feature type="domain" description="PKD/Chitinase" evidence="2">
    <location>
        <begin position="554"/>
        <end position="643"/>
    </location>
</feature>
<feature type="chain" id="PRO_5045250749" evidence="1">
    <location>
        <begin position="19"/>
        <end position="1026"/>
    </location>
</feature>
<protein>
    <submittedName>
        <fullName evidence="3">PKD domain-containing protein</fullName>
    </submittedName>
</protein>
<dbReference type="PANTHER" id="PTHR46182:SF2">
    <property type="entry name" value="FI19480P1"/>
    <property type="match status" value="1"/>
</dbReference>
<dbReference type="PANTHER" id="PTHR46182">
    <property type="entry name" value="FI19480P1"/>
    <property type="match status" value="1"/>
</dbReference>
<feature type="domain" description="PKD/Chitinase" evidence="2">
    <location>
        <begin position="270"/>
        <end position="356"/>
    </location>
</feature>
<evidence type="ECO:0000313" key="4">
    <source>
        <dbReference type="Proteomes" id="UP001226434"/>
    </source>
</evidence>
<dbReference type="InterPro" id="IPR013783">
    <property type="entry name" value="Ig-like_fold"/>
</dbReference>
<dbReference type="RefSeq" id="WP_282336403.1">
    <property type="nucleotide sequence ID" value="NZ_JASBRG010000007.1"/>
</dbReference>
<dbReference type="EMBL" id="JASBRG010000007">
    <property type="protein sequence ID" value="MDI3322286.1"/>
    <property type="molecule type" value="Genomic_DNA"/>
</dbReference>
<comment type="caution">
    <text evidence="3">The sequence shown here is derived from an EMBL/GenBank/DDBJ whole genome shotgun (WGS) entry which is preliminary data.</text>
</comment>
<dbReference type="InterPro" id="IPR029058">
    <property type="entry name" value="AB_hydrolase_fold"/>
</dbReference>
<dbReference type="InterPro" id="IPR026444">
    <property type="entry name" value="Secre_tail"/>
</dbReference>
<feature type="signal peptide" evidence="1">
    <location>
        <begin position="1"/>
        <end position="18"/>
    </location>
</feature>
<dbReference type="Pfam" id="PF22352">
    <property type="entry name" value="K319L-like_PKD"/>
    <property type="match status" value="7"/>
</dbReference>
<keyword evidence="4" id="KW-1185">Reference proteome</keyword>
<feature type="domain" description="PKD/Chitinase" evidence="2">
    <location>
        <begin position="466"/>
        <end position="549"/>
    </location>
</feature>
<evidence type="ECO:0000259" key="2">
    <source>
        <dbReference type="SMART" id="SM00089"/>
    </source>
</evidence>
<feature type="domain" description="PKD/Chitinase" evidence="2">
    <location>
        <begin position="364"/>
        <end position="454"/>
    </location>
</feature>
<dbReference type="Proteomes" id="UP001226434">
    <property type="component" value="Unassembled WGS sequence"/>
</dbReference>
<dbReference type="InterPro" id="IPR035986">
    <property type="entry name" value="PKD_dom_sf"/>
</dbReference>
<feature type="domain" description="PKD/Chitinase" evidence="2">
    <location>
        <begin position="740"/>
        <end position="828"/>
    </location>
</feature>
<reference evidence="3 4" key="1">
    <citation type="submission" date="2023-05" db="EMBL/GenBank/DDBJ databases">
        <title>Genome sequence of Pinibacter sp. MAH-24.</title>
        <authorList>
            <person name="Huq M.A."/>
        </authorList>
    </citation>
    <scope>NUCLEOTIDE SEQUENCE [LARGE SCALE GENOMIC DNA]</scope>
    <source>
        <strain evidence="3 4">MAH-24</strain>
    </source>
</reference>
<feature type="domain" description="PKD/Chitinase" evidence="2">
    <location>
        <begin position="653"/>
        <end position="736"/>
    </location>
</feature>
<accession>A0ABT6RI88</accession>
<dbReference type="NCBIfam" id="TIGR04183">
    <property type="entry name" value="Por_Secre_tail"/>
    <property type="match status" value="1"/>
</dbReference>
<dbReference type="Gene3D" id="3.40.50.1820">
    <property type="entry name" value="alpha/beta hydrolase"/>
    <property type="match status" value="1"/>
</dbReference>
<dbReference type="SUPFAM" id="SSF53474">
    <property type="entry name" value="alpha/beta-Hydrolases"/>
    <property type="match status" value="1"/>
</dbReference>
<gene>
    <name evidence="3" type="ORF">QJ048_21025</name>
</gene>
<dbReference type="Gene3D" id="2.60.40.10">
    <property type="entry name" value="Immunoglobulins"/>
    <property type="match status" value="7"/>
</dbReference>
<sequence length="1026" mass="109509">MKRVLLLLTLFSSFLSFGQLTQQHLTAANGTAIGFYRFLPAGYDPAKKYPLIVFLHGAGEVGNGTSDLGKVLNQGIPRLLRAGATMTFTVNGVTSSFIVLAPQLASNYGNWQDFYTDEMMKYAKNNLSVDVNRIYLTGLSLGGGGTWRWSSSDTTHAAQLAGIGPICGTGETQQYFCWVAYDRVACWAFHNMDDGTVSVGNTQYAQMTLDNCDPNHNEPRQFTYYPNGGHNAWDKGYDTGHGIQNPNLYEWFLMHPKQGAEPQLPVAEAGPDVILNYPRNSTVLDGRASYDPNGGTIVSYRWSAQEKALRGAIENPNSAVTVYSNLTPGLHVATLEVTNDKGLKGYDVVNISVKGDPALDSPPVAVAEADTTINAPSDSIHLNGQKSYDPDNFVISNFLWQKASGSTGDDIKTPELYKTTVTGLKPGTYYYTLKVTDVAGKTDMDSVQVIVNPPPSNNKPPIANAGNDFTTSDNFAYLSAGASYDPDGKITTFLWSQVSGPNTATILAGNSMFPTVQNLVSGTYKFRVLVTDNYGATDDDTVALQMLGANRPPVANAGLDQTVIIPANTADLDGSASSDPDGSITIYAWTKVSGPSGGNISSPDKAKTKVTNLVEGTYVFQLMVTDNQGATNTAQTKVVVGSGNNKPPVANAGNDFSTNDNFVYLSAGASYDPDGTIAGFQWSQVSGPNTPTVLSGNTMFPTVQGLVAGTYVYKVVVTDDMGATANDQVSFTVNANRDPVAVIPSQIIITIPNGRFDLNASQSFDPDGSIVSFHWTATKPELVSLSAFDRDKITLIGVKTGELDLTLVVTDNRGGTGSATVHVILTTDQLPVAKAGFDFVTSNTWAYLSGAGSYDLDGHIVSFNWMQAIGPNVATISGGNTMFPTVSNLVPGIYRFNLVVTDDAGFSSSDYVTVTAIPSVTETVIPNALIAGTLRNDISANAESALLYPNPVQGAAKLSLNNRLTGKVQIAIFDATGKVQMTANSDKRTSDFQQQLDVSKLPRGVYYMQIMVDGKSAGAVKKFIKL</sequence>
<proteinExistence type="predicted"/>
<evidence type="ECO:0000313" key="3">
    <source>
        <dbReference type="EMBL" id="MDI3322286.1"/>
    </source>
</evidence>
<organism evidence="3 4">
    <name type="scientific">Pinibacter soli</name>
    <dbReference type="NCBI Taxonomy" id="3044211"/>
    <lineage>
        <taxon>Bacteria</taxon>
        <taxon>Pseudomonadati</taxon>
        <taxon>Bacteroidota</taxon>
        <taxon>Chitinophagia</taxon>
        <taxon>Chitinophagales</taxon>
        <taxon>Chitinophagaceae</taxon>
        <taxon>Pinibacter</taxon>
    </lineage>
</organism>
<evidence type="ECO:0000256" key="1">
    <source>
        <dbReference type="SAM" id="SignalP"/>
    </source>
</evidence>
<dbReference type="InterPro" id="IPR022409">
    <property type="entry name" value="PKD/Chitinase_dom"/>
</dbReference>
<dbReference type="Pfam" id="PF18962">
    <property type="entry name" value="Por_Secre_tail"/>
    <property type="match status" value="1"/>
</dbReference>
<dbReference type="SMART" id="SM00089">
    <property type="entry name" value="PKD"/>
    <property type="match status" value="7"/>
</dbReference>
<dbReference type="SUPFAM" id="SSF49299">
    <property type="entry name" value="PKD domain"/>
    <property type="match status" value="6"/>
</dbReference>